<evidence type="ECO:0000256" key="6">
    <source>
        <dbReference type="ARBA" id="ARBA00022759"/>
    </source>
</evidence>
<organism evidence="17 18">
    <name type="scientific">Apolygus lucorum</name>
    <name type="common">Small green plant bug</name>
    <name type="synonym">Lygocoris lucorum</name>
    <dbReference type="NCBI Taxonomy" id="248454"/>
    <lineage>
        <taxon>Eukaryota</taxon>
        <taxon>Metazoa</taxon>
        <taxon>Ecdysozoa</taxon>
        <taxon>Arthropoda</taxon>
        <taxon>Hexapoda</taxon>
        <taxon>Insecta</taxon>
        <taxon>Pterygota</taxon>
        <taxon>Neoptera</taxon>
        <taxon>Paraneoptera</taxon>
        <taxon>Hemiptera</taxon>
        <taxon>Heteroptera</taxon>
        <taxon>Panheteroptera</taxon>
        <taxon>Cimicomorpha</taxon>
        <taxon>Miridae</taxon>
        <taxon>Mirini</taxon>
        <taxon>Apolygus</taxon>
    </lineage>
</organism>
<evidence type="ECO:0000256" key="5">
    <source>
        <dbReference type="ARBA" id="ARBA00022723"/>
    </source>
</evidence>
<dbReference type="OrthoDB" id="5418055at2759"/>
<evidence type="ECO:0000256" key="3">
    <source>
        <dbReference type="ARBA" id="ARBA00010052"/>
    </source>
</evidence>
<dbReference type="GO" id="GO:0005743">
    <property type="term" value="C:mitochondrial inner membrane"/>
    <property type="evidence" value="ECO:0007669"/>
    <property type="project" value="TreeGrafter"/>
</dbReference>
<dbReference type="SMART" id="SM00477">
    <property type="entry name" value="NUC"/>
    <property type="match status" value="1"/>
</dbReference>
<dbReference type="InterPro" id="IPR044929">
    <property type="entry name" value="DNA/RNA_non-sp_Endonuclease_sf"/>
</dbReference>
<evidence type="ECO:0000256" key="10">
    <source>
        <dbReference type="ARBA" id="ARBA00023128"/>
    </source>
</evidence>
<comment type="cofactor">
    <cofactor evidence="1 14">
        <name>Mg(2+)</name>
        <dbReference type="ChEBI" id="CHEBI:18420"/>
    </cofactor>
</comment>
<evidence type="ECO:0000256" key="8">
    <source>
        <dbReference type="ARBA" id="ARBA00022842"/>
    </source>
</evidence>
<evidence type="ECO:0000313" key="17">
    <source>
        <dbReference type="EMBL" id="KAF6214066.1"/>
    </source>
</evidence>
<keyword evidence="18" id="KW-1185">Reference proteome</keyword>
<keyword evidence="11" id="KW-1015">Disulfide bond</keyword>
<protein>
    <recommendedName>
        <fullName evidence="14">Endonuclease</fullName>
        <ecNumber evidence="14">3.1.30.-</ecNumber>
    </recommendedName>
</protein>
<comment type="subcellular location">
    <subcellularLocation>
        <location evidence="2">Mitochondrion</location>
    </subcellularLocation>
</comment>
<evidence type="ECO:0000256" key="12">
    <source>
        <dbReference type="PIRSR" id="PIRSR640255-1"/>
    </source>
</evidence>
<dbReference type="GO" id="GO:0006309">
    <property type="term" value="P:apoptotic DNA fragmentation"/>
    <property type="evidence" value="ECO:0007669"/>
    <property type="project" value="TreeGrafter"/>
</dbReference>
<dbReference type="FunFam" id="3.40.570.10:FF:000002">
    <property type="entry name" value="Endonuclease G, mitochondrial"/>
    <property type="match status" value="1"/>
</dbReference>
<evidence type="ECO:0000256" key="11">
    <source>
        <dbReference type="ARBA" id="ARBA00023157"/>
    </source>
</evidence>
<reference evidence="17" key="1">
    <citation type="journal article" date="2021" name="Mol. Ecol. Resour.">
        <title>Apolygus lucorum genome provides insights into omnivorousness and mesophyll feeding.</title>
        <authorList>
            <person name="Liu Y."/>
            <person name="Liu H."/>
            <person name="Wang H."/>
            <person name="Huang T."/>
            <person name="Liu B."/>
            <person name="Yang B."/>
            <person name="Yin L."/>
            <person name="Li B."/>
            <person name="Zhang Y."/>
            <person name="Zhang S."/>
            <person name="Jiang F."/>
            <person name="Zhang X."/>
            <person name="Ren Y."/>
            <person name="Wang B."/>
            <person name="Wang S."/>
            <person name="Lu Y."/>
            <person name="Wu K."/>
            <person name="Fan W."/>
            <person name="Wang G."/>
        </authorList>
    </citation>
    <scope>NUCLEOTIDE SEQUENCE</scope>
    <source>
        <strain evidence="17">12Hb</strain>
    </source>
</reference>
<dbReference type="PANTHER" id="PTHR13966:SF5">
    <property type="entry name" value="ENDONUCLEASE G, MITOCHONDRIAL"/>
    <property type="match status" value="1"/>
</dbReference>
<dbReference type="SUPFAM" id="SSF54060">
    <property type="entry name" value="His-Me finger endonucleases"/>
    <property type="match status" value="1"/>
</dbReference>
<comment type="caution">
    <text evidence="17">The sequence shown here is derived from an EMBL/GenBank/DDBJ whole genome shotgun (WGS) entry which is preliminary data.</text>
</comment>
<keyword evidence="4 14" id="KW-0540">Nuclease</keyword>
<keyword evidence="7 14" id="KW-0378">Hydrolase</keyword>
<dbReference type="PANTHER" id="PTHR13966">
    <property type="entry name" value="ENDONUCLEASE RELATED"/>
    <property type="match status" value="1"/>
</dbReference>
<dbReference type="AlphaFoldDB" id="A0A8S9Y160"/>
<keyword evidence="6 14" id="KW-0255">Endonuclease</keyword>
<keyword evidence="8" id="KW-0460">Magnesium</keyword>
<evidence type="ECO:0000256" key="1">
    <source>
        <dbReference type="ARBA" id="ARBA00001946"/>
    </source>
</evidence>
<evidence type="ECO:0000256" key="14">
    <source>
        <dbReference type="RuleBase" id="RU366055"/>
    </source>
</evidence>
<dbReference type="Gene3D" id="3.40.570.10">
    <property type="entry name" value="Extracellular Endonuclease, subunit A"/>
    <property type="match status" value="1"/>
</dbReference>
<dbReference type="InterPro" id="IPR001604">
    <property type="entry name" value="Endo_G_ENPP1-like_dom"/>
</dbReference>
<dbReference type="EMBL" id="WIXP02000003">
    <property type="protein sequence ID" value="KAF6214066.1"/>
    <property type="molecule type" value="Genomic_DNA"/>
</dbReference>
<keyword evidence="5 13" id="KW-0479">Metal-binding</keyword>
<dbReference type="InterPro" id="IPR044925">
    <property type="entry name" value="His-Me_finger_sf"/>
</dbReference>
<dbReference type="InterPro" id="IPR020821">
    <property type="entry name" value="ENPP1-3/EXOG-like_nuc-like"/>
</dbReference>
<keyword evidence="9" id="KW-0809">Transit peptide</keyword>
<keyword evidence="10" id="KW-0496">Mitochondrion</keyword>
<gene>
    <name evidence="17" type="ORF">GE061_011797</name>
</gene>
<proteinExistence type="inferred from homology"/>
<evidence type="ECO:0000313" key="18">
    <source>
        <dbReference type="Proteomes" id="UP000466442"/>
    </source>
</evidence>
<dbReference type="GO" id="GO:0000014">
    <property type="term" value="F:single-stranded DNA endodeoxyribonuclease activity"/>
    <property type="evidence" value="ECO:0007669"/>
    <property type="project" value="TreeGrafter"/>
</dbReference>
<feature type="active site" description="Proton acceptor" evidence="12">
    <location>
        <position position="162"/>
    </location>
</feature>
<name>A0A8S9Y160_APOLU</name>
<evidence type="ECO:0000256" key="13">
    <source>
        <dbReference type="PIRSR" id="PIRSR640255-2"/>
    </source>
</evidence>
<comment type="similarity">
    <text evidence="3 14">Belongs to the DNA/RNA non-specific endonuclease family.</text>
</comment>
<dbReference type="InterPro" id="IPR018524">
    <property type="entry name" value="DNA/RNA_endonuclease_AS"/>
</dbReference>
<dbReference type="EC" id="3.1.30.-" evidence="14"/>
<dbReference type="GO" id="GO:0005634">
    <property type="term" value="C:nucleus"/>
    <property type="evidence" value="ECO:0007669"/>
    <property type="project" value="TreeGrafter"/>
</dbReference>
<accession>A0A8S9Y160</accession>
<evidence type="ECO:0000256" key="4">
    <source>
        <dbReference type="ARBA" id="ARBA00022722"/>
    </source>
</evidence>
<feature type="domain" description="DNA/RNA non-specific endonuclease/pyrophosphatase/phosphodiesterase" evidence="16">
    <location>
        <begin position="96"/>
        <end position="306"/>
    </location>
</feature>
<evidence type="ECO:0000259" key="15">
    <source>
        <dbReference type="SMART" id="SM00477"/>
    </source>
</evidence>
<dbReference type="Proteomes" id="UP000466442">
    <property type="component" value="Unassembled WGS sequence"/>
</dbReference>
<feature type="binding site" evidence="13">
    <location>
        <position position="194"/>
    </location>
    <ligand>
        <name>Mg(2+)</name>
        <dbReference type="ChEBI" id="CHEBI:18420"/>
        <note>catalytic</note>
    </ligand>
</feature>
<dbReference type="GO" id="GO:0003676">
    <property type="term" value="F:nucleic acid binding"/>
    <property type="evidence" value="ECO:0007669"/>
    <property type="project" value="InterPro"/>
</dbReference>
<dbReference type="GO" id="GO:0004521">
    <property type="term" value="F:RNA endonuclease activity"/>
    <property type="evidence" value="ECO:0007669"/>
    <property type="project" value="TreeGrafter"/>
</dbReference>
<dbReference type="CDD" id="cd00091">
    <property type="entry name" value="NUC"/>
    <property type="match status" value="1"/>
</dbReference>
<dbReference type="GO" id="GO:0046872">
    <property type="term" value="F:metal ion binding"/>
    <property type="evidence" value="ECO:0007669"/>
    <property type="project" value="UniProtKB-KW"/>
</dbReference>
<evidence type="ECO:0000256" key="7">
    <source>
        <dbReference type="ARBA" id="ARBA00022801"/>
    </source>
</evidence>
<evidence type="ECO:0000259" key="16">
    <source>
        <dbReference type="SMART" id="SM00892"/>
    </source>
</evidence>
<dbReference type="Pfam" id="PF01223">
    <property type="entry name" value="Endonuclease_NS"/>
    <property type="match status" value="1"/>
</dbReference>
<feature type="domain" description="ENPP1-3/EXOG-like endonuclease/phosphodiesterase" evidence="15">
    <location>
        <begin position="97"/>
        <end position="306"/>
    </location>
</feature>
<dbReference type="SMART" id="SM00892">
    <property type="entry name" value="Endonuclease_NS"/>
    <property type="match status" value="1"/>
</dbReference>
<dbReference type="InterPro" id="IPR040255">
    <property type="entry name" value="Non-specific_endonuclease"/>
</dbReference>
<sequence>MSPYNNILGNKAIQTALAGALGVACWFGGVQYEKSKHPNVIRPVPSSLPVAKPAPAASVAQKPQVPAISENRLEAVGRRTSEIMKFGFPSLSNIRSFDDFVLSYDNRNRVANWVFEHLTEENLKVANNVDRAKCDFTVDKSIHPFFRSTNEDYKRSGFDRGHLAAAGNHRLQQQHCDQTFTLSNIAPQVGVGFNRDAWNNLERYVRNLTKKYSDVYVCTGPIYKPISEGGKRYIKYQVIGENQVAVPTHFFKVVVMVTYDDQLHMECYLMPNQAIPDSTPLTTFLVPLETIQKLSGLLFFDGTSAEKLKSINGKKSSFW</sequence>
<evidence type="ECO:0000256" key="2">
    <source>
        <dbReference type="ARBA" id="ARBA00004173"/>
    </source>
</evidence>
<dbReference type="PROSITE" id="PS01070">
    <property type="entry name" value="NUCLEASE_NON_SPEC"/>
    <property type="match status" value="1"/>
</dbReference>
<evidence type="ECO:0000256" key="9">
    <source>
        <dbReference type="ARBA" id="ARBA00022946"/>
    </source>
</evidence>